<accession>A0A0F9INM4</accession>
<protein>
    <submittedName>
        <fullName evidence="1">Uncharacterized protein</fullName>
    </submittedName>
</protein>
<name>A0A0F9INM4_9ZZZZ</name>
<organism evidence="1">
    <name type="scientific">marine sediment metagenome</name>
    <dbReference type="NCBI Taxonomy" id="412755"/>
    <lineage>
        <taxon>unclassified sequences</taxon>
        <taxon>metagenomes</taxon>
        <taxon>ecological metagenomes</taxon>
    </lineage>
</organism>
<proteinExistence type="predicted"/>
<reference evidence="1" key="1">
    <citation type="journal article" date="2015" name="Nature">
        <title>Complex archaea that bridge the gap between prokaryotes and eukaryotes.</title>
        <authorList>
            <person name="Spang A."/>
            <person name="Saw J.H."/>
            <person name="Jorgensen S.L."/>
            <person name="Zaremba-Niedzwiedzka K."/>
            <person name="Martijn J."/>
            <person name="Lind A.E."/>
            <person name="van Eijk R."/>
            <person name="Schleper C."/>
            <person name="Guy L."/>
            <person name="Ettema T.J."/>
        </authorList>
    </citation>
    <scope>NUCLEOTIDE SEQUENCE</scope>
</reference>
<dbReference type="AlphaFoldDB" id="A0A0F9INM4"/>
<gene>
    <name evidence="1" type="ORF">LCGC14_1557360</name>
</gene>
<sequence length="126" mass="13634">MVNLSTAQMLGLVSLGLILSAAVIVDNLEKSYYCEPEDNVKECLRLSSSGITCYFLAAEDLTKGDRCTGGVWQPLENSLDQQSPVGNSVKVRANGKEWICQADDGFVNPYTRCSSGGLEGYLGEFI</sequence>
<evidence type="ECO:0000313" key="1">
    <source>
        <dbReference type="EMBL" id="KKM48772.1"/>
    </source>
</evidence>
<comment type="caution">
    <text evidence="1">The sequence shown here is derived from an EMBL/GenBank/DDBJ whole genome shotgun (WGS) entry which is preliminary data.</text>
</comment>
<dbReference type="EMBL" id="LAZR01011989">
    <property type="protein sequence ID" value="KKM48772.1"/>
    <property type="molecule type" value="Genomic_DNA"/>
</dbReference>